<dbReference type="Gene3D" id="3.40.50.2000">
    <property type="entry name" value="Glycogen Phosphorylase B"/>
    <property type="match status" value="2"/>
</dbReference>
<proteinExistence type="predicted"/>
<evidence type="ECO:0000313" key="3">
    <source>
        <dbReference type="EMBL" id="KMS55976.1"/>
    </source>
</evidence>
<protein>
    <submittedName>
        <fullName evidence="3">Glycosyl transferase</fullName>
    </submittedName>
</protein>
<dbReference type="PANTHER" id="PTHR45947">
    <property type="entry name" value="SULFOQUINOVOSYL TRANSFERASE SQD2"/>
    <property type="match status" value="1"/>
</dbReference>
<dbReference type="CDD" id="cd03802">
    <property type="entry name" value="GT4_AviGT4-like"/>
    <property type="match status" value="1"/>
</dbReference>
<dbReference type="InterPro" id="IPR001296">
    <property type="entry name" value="Glyco_trans_1"/>
</dbReference>
<dbReference type="PATRIC" id="fig|1114963.3.peg.1442"/>
<dbReference type="InterPro" id="IPR028098">
    <property type="entry name" value="Glyco_trans_4-like_N"/>
</dbReference>
<dbReference type="OrthoDB" id="9801573at2"/>
<dbReference type="GO" id="GO:0016757">
    <property type="term" value="F:glycosyltransferase activity"/>
    <property type="evidence" value="ECO:0007669"/>
    <property type="project" value="InterPro"/>
</dbReference>
<comment type="caution">
    <text evidence="3">The sequence shown here is derived from an EMBL/GenBank/DDBJ whole genome shotgun (WGS) entry which is preliminary data.</text>
</comment>
<sequence>MKIAQIAPLAESVPPKLYGGTERIVSYLTEELVREGHDVTLFASGDSRTSARLVPACETALRLDPGVKDPLPHHMVLLEEVRRRADEFDVLHFHIDLLHAPMVADFAGRAVTTLHGRLDLPDLQPFYRAFPDLPLVSISNDQRRPMPPVNWVRTVHHGLPINLLSAKVQPKGEYLAFLGRISPEKRPDRAISIAAAAAMKLKIAAKIDPADREYWEKVIEPMIRVSPNVEFIGEIDERQKAEFLGNARALLFPIDWPEPFGLVMIEAMACATPVIAFRCGSVPEVIDHGVSGFIVDTLEEAVTAVSHLDALDRRRVRETFERRFSAGHMAADYLDLYRNLPGSRTQAARYRRLLGESADLQVVA</sequence>
<dbReference type="RefSeq" id="WP_059150841.1">
    <property type="nucleotide sequence ID" value="NZ_KQ130453.1"/>
</dbReference>
<feature type="domain" description="Glycosyl transferase family 1" evidence="1">
    <location>
        <begin position="170"/>
        <end position="298"/>
    </location>
</feature>
<reference evidence="3 4" key="1">
    <citation type="journal article" date="2015" name="G3 (Bethesda)">
        <title>Insights into Ongoing Evolution of the Hexachlorocyclohexane Catabolic Pathway from Comparative Genomics of Ten Sphingomonadaceae Strains.</title>
        <authorList>
            <person name="Pearce S.L."/>
            <person name="Oakeshott J.G."/>
            <person name="Pandey G."/>
        </authorList>
    </citation>
    <scope>NUCLEOTIDE SEQUENCE [LARGE SCALE GENOMIC DNA]</scope>
    <source>
        <strain evidence="3 4">LL02</strain>
    </source>
</reference>
<organism evidence="3 4">
    <name type="scientific">Novosphingobium barchaimii LL02</name>
    <dbReference type="NCBI Taxonomy" id="1114963"/>
    <lineage>
        <taxon>Bacteria</taxon>
        <taxon>Pseudomonadati</taxon>
        <taxon>Pseudomonadota</taxon>
        <taxon>Alphaproteobacteria</taxon>
        <taxon>Sphingomonadales</taxon>
        <taxon>Sphingomonadaceae</taxon>
        <taxon>Novosphingobium</taxon>
    </lineage>
</organism>
<dbReference type="Proteomes" id="UP000052268">
    <property type="component" value="Unassembled WGS sequence"/>
</dbReference>
<dbReference type="AlphaFoldDB" id="A0A0J7XW84"/>
<gene>
    <name evidence="3" type="ORF">V474_13190</name>
</gene>
<dbReference type="EMBL" id="JACU01000004">
    <property type="protein sequence ID" value="KMS55976.1"/>
    <property type="molecule type" value="Genomic_DNA"/>
</dbReference>
<evidence type="ECO:0000259" key="1">
    <source>
        <dbReference type="Pfam" id="PF00534"/>
    </source>
</evidence>
<dbReference type="PANTHER" id="PTHR45947:SF13">
    <property type="entry name" value="TRANSFERASE"/>
    <property type="match status" value="1"/>
</dbReference>
<evidence type="ECO:0000313" key="4">
    <source>
        <dbReference type="Proteomes" id="UP000052268"/>
    </source>
</evidence>
<feature type="domain" description="Glycosyltransferase subfamily 4-like N-terminal" evidence="2">
    <location>
        <begin position="18"/>
        <end position="124"/>
    </location>
</feature>
<dbReference type="Pfam" id="PF00534">
    <property type="entry name" value="Glycos_transf_1"/>
    <property type="match status" value="1"/>
</dbReference>
<dbReference type="Pfam" id="PF13439">
    <property type="entry name" value="Glyco_transf_4"/>
    <property type="match status" value="1"/>
</dbReference>
<evidence type="ECO:0000259" key="2">
    <source>
        <dbReference type="Pfam" id="PF13439"/>
    </source>
</evidence>
<dbReference type="InterPro" id="IPR050194">
    <property type="entry name" value="Glycosyltransferase_grp1"/>
</dbReference>
<keyword evidence="3" id="KW-0808">Transferase</keyword>
<accession>A0A0J7XW84</accession>
<dbReference type="SUPFAM" id="SSF53756">
    <property type="entry name" value="UDP-Glycosyltransferase/glycogen phosphorylase"/>
    <property type="match status" value="1"/>
</dbReference>
<keyword evidence="4" id="KW-1185">Reference proteome</keyword>
<name>A0A0J7XW84_9SPHN</name>